<accession>A0A5C6CJS5</accession>
<dbReference type="SUPFAM" id="SSF52980">
    <property type="entry name" value="Restriction endonuclease-like"/>
    <property type="match status" value="1"/>
</dbReference>
<dbReference type="Proteomes" id="UP000318437">
    <property type="component" value="Unassembled WGS sequence"/>
</dbReference>
<dbReference type="PANTHER" id="PTHR34107">
    <property type="entry name" value="SLL0198 PROTEIN-RELATED"/>
    <property type="match status" value="1"/>
</dbReference>
<dbReference type="EMBL" id="SJPS01000005">
    <property type="protein sequence ID" value="TWU24708.1"/>
    <property type="molecule type" value="Genomic_DNA"/>
</dbReference>
<dbReference type="Pfam" id="PF05685">
    <property type="entry name" value="Uma2"/>
    <property type="match status" value="1"/>
</dbReference>
<protein>
    <recommendedName>
        <fullName evidence="1">Putative restriction endonuclease domain-containing protein</fullName>
    </recommendedName>
</protein>
<dbReference type="CDD" id="cd06260">
    <property type="entry name" value="DUF820-like"/>
    <property type="match status" value="1"/>
</dbReference>
<dbReference type="OrthoDB" id="274259at2"/>
<dbReference type="InterPro" id="IPR008538">
    <property type="entry name" value="Uma2"/>
</dbReference>
<evidence type="ECO:0000313" key="2">
    <source>
        <dbReference type="EMBL" id="TWU24708.1"/>
    </source>
</evidence>
<dbReference type="InterPro" id="IPR011335">
    <property type="entry name" value="Restrct_endonuc-II-like"/>
</dbReference>
<dbReference type="RefSeq" id="WP_146451929.1">
    <property type="nucleotide sequence ID" value="NZ_SJPS01000005.1"/>
</dbReference>
<gene>
    <name evidence="2" type="ORF">Pla144_35940</name>
</gene>
<dbReference type="Gene3D" id="3.90.1570.10">
    <property type="entry name" value="tt1808, chain A"/>
    <property type="match status" value="1"/>
</dbReference>
<proteinExistence type="predicted"/>
<feature type="domain" description="Putative restriction endonuclease" evidence="1">
    <location>
        <begin position="16"/>
        <end position="175"/>
    </location>
</feature>
<name>A0A5C6CJS5_9BACT</name>
<organism evidence="2 3">
    <name type="scientific">Bythopirellula polymerisocia</name>
    <dbReference type="NCBI Taxonomy" id="2528003"/>
    <lineage>
        <taxon>Bacteria</taxon>
        <taxon>Pseudomonadati</taxon>
        <taxon>Planctomycetota</taxon>
        <taxon>Planctomycetia</taxon>
        <taxon>Pirellulales</taxon>
        <taxon>Lacipirellulaceae</taxon>
        <taxon>Bythopirellula</taxon>
    </lineage>
</organism>
<sequence length="181" mass="19517">MSSSTLVTAEELFLRSGDGCRYELIAGELNMMSPSGWRHGEVLGNLHTLLGSYVRQHDMGLIFGAETGFKLACNPDTVRAPDIAFIANEHLPAAKPTEAYWPGAPDLAVEVLSPNDSPDEVAQKTKAWLAAGAIVWIVDPENESVSCHISASDIRVYSAGKRLMGGPVVPGFECEIDEIFD</sequence>
<dbReference type="PANTHER" id="PTHR34107:SF1">
    <property type="entry name" value="SLL0198 PROTEIN"/>
    <property type="match status" value="1"/>
</dbReference>
<evidence type="ECO:0000313" key="3">
    <source>
        <dbReference type="Proteomes" id="UP000318437"/>
    </source>
</evidence>
<reference evidence="2 3" key="1">
    <citation type="submission" date="2019-02" db="EMBL/GenBank/DDBJ databases">
        <title>Deep-cultivation of Planctomycetes and their phenomic and genomic characterization uncovers novel biology.</title>
        <authorList>
            <person name="Wiegand S."/>
            <person name="Jogler M."/>
            <person name="Boedeker C."/>
            <person name="Pinto D."/>
            <person name="Vollmers J."/>
            <person name="Rivas-Marin E."/>
            <person name="Kohn T."/>
            <person name="Peeters S.H."/>
            <person name="Heuer A."/>
            <person name="Rast P."/>
            <person name="Oberbeckmann S."/>
            <person name="Bunk B."/>
            <person name="Jeske O."/>
            <person name="Meyerdierks A."/>
            <person name="Storesund J.E."/>
            <person name="Kallscheuer N."/>
            <person name="Luecker S."/>
            <person name="Lage O.M."/>
            <person name="Pohl T."/>
            <person name="Merkel B.J."/>
            <person name="Hornburger P."/>
            <person name="Mueller R.-W."/>
            <person name="Bruemmer F."/>
            <person name="Labrenz M."/>
            <person name="Spormann A.M."/>
            <person name="Op Den Camp H."/>
            <person name="Overmann J."/>
            <person name="Amann R."/>
            <person name="Jetten M.S.M."/>
            <person name="Mascher T."/>
            <person name="Medema M.H."/>
            <person name="Devos D.P."/>
            <person name="Kaster A.-K."/>
            <person name="Ovreas L."/>
            <person name="Rohde M."/>
            <person name="Galperin M.Y."/>
            <person name="Jogler C."/>
        </authorList>
    </citation>
    <scope>NUCLEOTIDE SEQUENCE [LARGE SCALE GENOMIC DNA]</scope>
    <source>
        <strain evidence="2 3">Pla144</strain>
    </source>
</reference>
<keyword evidence="3" id="KW-1185">Reference proteome</keyword>
<evidence type="ECO:0000259" key="1">
    <source>
        <dbReference type="Pfam" id="PF05685"/>
    </source>
</evidence>
<comment type="caution">
    <text evidence="2">The sequence shown here is derived from an EMBL/GenBank/DDBJ whole genome shotgun (WGS) entry which is preliminary data.</text>
</comment>
<dbReference type="AlphaFoldDB" id="A0A5C6CJS5"/>
<dbReference type="InterPro" id="IPR012296">
    <property type="entry name" value="Nuclease_put_TT1808"/>
</dbReference>